<dbReference type="AlphaFoldDB" id="A0A9X1QV48"/>
<dbReference type="InterPro" id="IPR011055">
    <property type="entry name" value="Dup_hybrid_motif"/>
</dbReference>
<proteinExistence type="predicted"/>
<dbReference type="Pfam" id="PF01551">
    <property type="entry name" value="Peptidase_M23"/>
    <property type="match status" value="1"/>
</dbReference>
<accession>A0A9X1QV48</accession>
<dbReference type="RefSeq" id="WP_237601520.1">
    <property type="nucleotide sequence ID" value="NZ_JAIRBA010000002.1"/>
</dbReference>
<protein>
    <submittedName>
        <fullName evidence="4">T9SS type A sorting domain-containing protein</fullName>
    </submittedName>
</protein>
<dbReference type="Proteomes" id="UP001139461">
    <property type="component" value="Unassembled WGS sequence"/>
</dbReference>
<dbReference type="PANTHER" id="PTHR21666:SF270">
    <property type="entry name" value="MUREIN HYDROLASE ACTIVATOR ENVC"/>
    <property type="match status" value="1"/>
</dbReference>
<dbReference type="SUPFAM" id="SSF51261">
    <property type="entry name" value="Duplicated hybrid motif"/>
    <property type="match status" value="1"/>
</dbReference>
<evidence type="ECO:0000256" key="1">
    <source>
        <dbReference type="ARBA" id="ARBA00022729"/>
    </source>
</evidence>
<feature type="domain" description="Secretion system C-terminal sorting" evidence="3">
    <location>
        <begin position="394"/>
        <end position="462"/>
    </location>
</feature>
<dbReference type="InterPro" id="IPR016047">
    <property type="entry name" value="M23ase_b-sheet_dom"/>
</dbReference>
<dbReference type="Gene3D" id="2.70.70.10">
    <property type="entry name" value="Glucose Permease (Domain IIA)"/>
    <property type="match status" value="1"/>
</dbReference>
<sequence length="464" mass="52269">MKTTLFYLLFGVSTVLISQNSTEILAPASHTFQPANIEKTECISDLQRQEIRQQIALNKQKILQENPNAFQHRGGSPLFIMPLRPKAGFDDYGYYIINNQVDHDLTPNGNLLDYECGERTYDWNNGNHEGTDYVLWPYPWKRMQEEIMEIVAAAPGTIIDKRDGNFDMNCVNTGNPNWNGIIIEHADGSQAWYWHFKDGAITSKNIGETVSEGEYLGAAGSSGSSTIPHLHFEIYDAGNNLIDPYEGPCNSMNANSWFLDQPDYFVPEINHLSTHNSTNFDDDCGVVENTYEELNFEPGDPVILRLFYRDIRTNDDTHIVITKPDGTALYDWVFTSPWPNYTGAYAEWNFPTDGTWPDGVYTVTATYYGNTYETIFGINTNLGVEDLKLTEVSVYPNPASDKVLVEANLPIEKIEIFDLLGRKVVGNAPLSTNTELNITSLKTGMYVAVITTEGKKTVRKIVKE</sequence>
<dbReference type="Pfam" id="PF18962">
    <property type="entry name" value="Por_Secre_tail"/>
    <property type="match status" value="1"/>
</dbReference>
<reference evidence="4" key="1">
    <citation type="submission" date="2021-09" db="EMBL/GenBank/DDBJ databases">
        <title>Genome of Aequorivita sp. strain F47161.</title>
        <authorList>
            <person name="Wang Y."/>
        </authorList>
    </citation>
    <scope>NUCLEOTIDE SEQUENCE</scope>
    <source>
        <strain evidence="4">F47161</strain>
    </source>
</reference>
<evidence type="ECO:0000259" key="3">
    <source>
        <dbReference type="Pfam" id="PF18962"/>
    </source>
</evidence>
<comment type="caution">
    <text evidence="4">The sequence shown here is derived from an EMBL/GenBank/DDBJ whole genome shotgun (WGS) entry which is preliminary data.</text>
</comment>
<dbReference type="NCBIfam" id="TIGR04183">
    <property type="entry name" value="Por_Secre_tail"/>
    <property type="match status" value="1"/>
</dbReference>
<keyword evidence="1" id="KW-0732">Signal</keyword>
<dbReference type="InterPro" id="IPR050570">
    <property type="entry name" value="Cell_wall_metabolism_enzyme"/>
</dbReference>
<gene>
    <name evidence="4" type="ORF">K8089_01625</name>
</gene>
<dbReference type="InterPro" id="IPR026444">
    <property type="entry name" value="Secre_tail"/>
</dbReference>
<evidence type="ECO:0000259" key="2">
    <source>
        <dbReference type="Pfam" id="PF01551"/>
    </source>
</evidence>
<feature type="domain" description="M23ase beta-sheet core" evidence="2">
    <location>
        <begin position="149"/>
        <end position="240"/>
    </location>
</feature>
<name>A0A9X1QV48_9FLAO</name>
<dbReference type="PANTHER" id="PTHR21666">
    <property type="entry name" value="PEPTIDASE-RELATED"/>
    <property type="match status" value="1"/>
</dbReference>
<evidence type="ECO:0000313" key="5">
    <source>
        <dbReference type="Proteomes" id="UP001139461"/>
    </source>
</evidence>
<evidence type="ECO:0000313" key="4">
    <source>
        <dbReference type="EMBL" id="MCG2417703.1"/>
    </source>
</evidence>
<dbReference type="GO" id="GO:0004222">
    <property type="term" value="F:metalloendopeptidase activity"/>
    <property type="evidence" value="ECO:0007669"/>
    <property type="project" value="TreeGrafter"/>
</dbReference>
<dbReference type="EMBL" id="JAIRBA010000002">
    <property type="protein sequence ID" value="MCG2417703.1"/>
    <property type="molecule type" value="Genomic_DNA"/>
</dbReference>
<keyword evidence="5" id="KW-1185">Reference proteome</keyword>
<dbReference type="CDD" id="cd12797">
    <property type="entry name" value="M23_peptidase"/>
    <property type="match status" value="1"/>
</dbReference>
<organism evidence="4 5">
    <name type="scientific">Aequorivita vitellina</name>
    <dbReference type="NCBI Taxonomy" id="2874475"/>
    <lineage>
        <taxon>Bacteria</taxon>
        <taxon>Pseudomonadati</taxon>
        <taxon>Bacteroidota</taxon>
        <taxon>Flavobacteriia</taxon>
        <taxon>Flavobacteriales</taxon>
        <taxon>Flavobacteriaceae</taxon>
        <taxon>Aequorivita</taxon>
    </lineage>
</organism>